<name>A0AAW1CWB6_9HEMI</name>
<dbReference type="PROSITE" id="PS00383">
    <property type="entry name" value="TYR_PHOSPHATASE_1"/>
    <property type="match status" value="1"/>
</dbReference>
<evidence type="ECO:0000256" key="13">
    <source>
        <dbReference type="ARBA" id="ARBA00051818"/>
    </source>
</evidence>
<dbReference type="Gene3D" id="3.90.190.10">
    <property type="entry name" value="Protein tyrosine phosphatase superfamily"/>
    <property type="match status" value="1"/>
</dbReference>
<comment type="catalytic activity">
    <reaction evidence="12">
        <text>a 1,2-diacyl-sn-glycero-3-phospho-(1'-sn-glycero-3'-phosphate) + H2O = a 1,2-diacyl-sn-glycero-3-phospho-(1'-sn-glycerol) + phosphate</text>
        <dbReference type="Rhea" id="RHEA:33751"/>
        <dbReference type="ChEBI" id="CHEBI:15377"/>
        <dbReference type="ChEBI" id="CHEBI:43474"/>
        <dbReference type="ChEBI" id="CHEBI:60110"/>
        <dbReference type="ChEBI" id="CHEBI:64716"/>
        <dbReference type="EC" id="3.1.3.27"/>
    </reaction>
    <physiologicalReaction direction="left-to-right" evidence="12">
        <dbReference type="Rhea" id="RHEA:33752"/>
    </physiologicalReaction>
</comment>
<dbReference type="GO" id="GO:0004439">
    <property type="term" value="F:phosphatidylinositol-4,5-bisphosphate 5-phosphatase activity"/>
    <property type="evidence" value="ECO:0007669"/>
    <property type="project" value="TreeGrafter"/>
</dbReference>
<keyword evidence="9" id="KW-1208">Phospholipid metabolism</keyword>
<evidence type="ECO:0000256" key="10">
    <source>
        <dbReference type="ARBA" id="ARBA00024192"/>
    </source>
</evidence>
<keyword evidence="6" id="KW-0443">Lipid metabolism</keyword>
<dbReference type="SMART" id="SM00195">
    <property type="entry name" value="DSPc"/>
    <property type="match status" value="1"/>
</dbReference>
<comment type="pathway">
    <text evidence="2">Lipid metabolism.</text>
</comment>
<evidence type="ECO:0000256" key="17">
    <source>
        <dbReference type="ARBA" id="ARBA00069309"/>
    </source>
</evidence>
<comment type="subcellular location">
    <subcellularLocation>
        <location evidence="1">Membrane</location>
    </subcellularLocation>
</comment>
<evidence type="ECO:0000256" key="4">
    <source>
        <dbReference type="ARBA" id="ARBA00022801"/>
    </source>
</evidence>
<dbReference type="SMART" id="SM00404">
    <property type="entry name" value="PTPc_motif"/>
    <property type="match status" value="1"/>
</dbReference>
<dbReference type="FunFam" id="3.90.190.10:FF:000060">
    <property type="entry name" value="Phosphatidylglycerophosphatase and protein-tyrosine phosphatase 1"/>
    <property type="match status" value="1"/>
</dbReference>
<dbReference type="EMBL" id="JAPXFL010000010">
    <property type="protein sequence ID" value="KAK9500907.1"/>
    <property type="molecule type" value="Genomic_DNA"/>
</dbReference>
<evidence type="ECO:0000256" key="11">
    <source>
        <dbReference type="ARBA" id="ARBA00024224"/>
    </source>
</evidence>
<evidence type="ECO:0000259" key="18">
    <source>
        <dbReference type="PROSITE" id="PS50054"/>
    </source>
</evidence>
<protein>
    <recommendedName>
        <fullName evidence="17">Phosphatidylglycerophosphatase and protein-tyrosine phosphatase 1</fullName>
        <ecNumber evidence="11">3.1.3.27</ecNumber>
    </recommendedName>
</protein>
<evidence type="ECO:0000313" key="21">
    <source>
        <dbReference type="Proteomes" id="UP001461498"/>
    </source>
</evidence>
<evidence type="ECO:0000256" key="15">
    <source>
        <dbReference type="ARBA" id="ARBA00052632"/>
    </source>
</evidence>
<dbReference type="InterPro" id="IPR020422">
    <property type="entry name" value="TYR_PHOSPHATASE_DUAL_dom"/>
</dbReference>
<evidence type="ECO:0000259" key="19">
    <source>
        <dbReference type="PROSITE" id="PS50056"/>
    </source>
</evidence>
<feature type="domain" description="Tyrosine specific protein phosphatases" evidence="19">
    <location>
        <begin position="82"/>
        <end position="150"/>
    </location>
</feature>
<comment type="catalytic activity">
    <reaction evidence="13">
        <text>a 1-acyl-2-hexanoyl-sn-glycero-3-phospho-(1D-myo-inositol-5-phosphate) + H2O = a 1-acyl-2-hexanoyl-sn-glycero-3-phospho-(1D-myo-inositol) + phosphate</text>
        <dbReference type="Rhea" id="RHEA:42320"/>
        <dbReference type="ChEBI" id="CHEBI:15377"/>
        <dbReference type="ChEBI" id="CHEBI:43474"/>
        <dbReference type="ChEBI" id="CHEBI:78930"/>
        <dbReference type="ChEBI" id="CHEBI:78931"/>
    </reaction>
    <physiologicalReaction direction="left-to-right" evidence="13">
        <dbReference type="Rhea" id="RHEA:42321"/>
    </physiologicalReaction>
</comment>
<proteinExistence type="predicted"/>
<gene>
    <name evidence="20" type="ORF">O3M35_002072</name>
</gene>
<evidence type="ECO:0000256" key="2">
    <source>
        <dbReference type="ARBA" id="ARBA00005189"/>
    </source>
</evidence>
<sequence length="163" mass="19097">MLVKVTNRKWYNRIDDTVILGALPFPRFIPELIDKENVGGVVSMNENYELQVISETIETWRKLKVEFLQLSTTDLFEAPCQEKLELGVKFIQKFEKMNKSVYVHCKAGRTRSATLVACYLMSKHRWTVDQAVSFLQEKRHHIILRNRQLCALNIYYVNNVSSK</sequence>
<comment type="catalytic activity">
    <reaction evidence="16">
        <text>1,2-dioctanoyl-sn-glycero-3-phospho-(1D-myo-inositol-5-phosphate) + H2O = 1,2-dioctanoyl-sn-glycero-3-phospho-(1D-myo-inositol) + phosphate</text>
        <dbReference type="Rhea" id="RHEA:42308"/>
        <dbReference type="ChEBI" id="CHEBI:15377"/>
        <dbReference type="ChEBI" id="CHEBI:43474"/>
        <dbReference type="ChEBI" id="CHEBI:65221"/>
        <dbReference type="ChEBI" id="CHEBI:78911"/>
    </reaction>
    <physiologicalReaction direction="left-to-right" evidence="16">
        <dbReference type="Rhea" id="RHEA:42309"/>
    </physiologicalReaction>
</comment>
<keyword evidence="7" id="KW-0472">Membrane</keyword>
<dbReference type="AlphaFoldDB" id="A0AAW1CWB6"/>
<comment type="caution">
    <text evidence="20">The sequence shown here is derived from an EMBL/GenBank/DDBJ whole genome shotgun (WGS) entry which is preliminary data.</text>
</comment>
<dbReference type="GO" id="GO:0004721">
    <property type="term" value="F:phosphoprotein phosphatase activity"/>
    <property type="evidence" value="ECO:0007669"/>
    <property type="project" value="UniProtKB-KW"/>
</dbReference>
<dbReference type="InterPro" id="IPR029021">
    <property type="entry name" value="Prot-tyrosine_phosphatase-like"/>
</dbReference>
<dbReference type="Pfam" id="PF00782">
    <property type="entry name" value="DSPc"/>
    <property type="match status" value="1"/>
</dbReference>
<evidence type="ECO:0000256" key="3">
    <source>
        <dbReference type="ARBA" id="ARBA00022516"/>
    </source>
</evidence>
<dbReference type="PROSITE" id="PS50056">
    <property type="entry name" value="TYR_PHOSPHATASE_2"/>
    <property type="match status" value="1"/>
</dbReference>
<keyword evidence="3" id="KW-0444">Lipid biosynthesis</keyword>
<evidence type="ECO:0000256" key="5">
    <source>
        <dbReference type="ARBA" id="ARBA00022912"/>
    </source>
</evidence>
<dbReference type="InterPro" id="IPR000340">
    <property type="entry name" value="Dual-sp_phosphatase_cat-dom"/>
</dbReference>
<keyword evidence="5" id="KW-0904">Protein phosphatase</keyword>
<evidence type="ECO:0000256" key="9">
    <source>
        <dbReference type="ARBA" id="ARBA00023264"/>
    </source>
</evidence>
<dbReference type="CDD" id="cd14524">
    <property type="entry name" value="PTPMT1"/>
    <property type="match status" value="1"/>
</dbReference>
<dbReference type="PANTHER" id="PTHR46712:SF1">
    <property type="entry name" value="PHOSPHATIDYLGLYCEROPHOSPHATASE AND PROTEIN-TYROSINE PHOSPHATASE 1"/>
    <property type="match status" value="1"/>
</dbReference>
<keyword evidence="4" id="KW-0378">Hydrolase</keyword>
<dbReference type="Proteomes" id="UP001461498">
    <property type="component" value="Unassembled WGS sequence"/>
</dbReference>
<accession>A0AAW1CWB6</accession>
<evidence type="ECO:0000313" key="20">
    <source>
        <dbReference type="EMBL" id="KAK9500907.1"/>
    </source>
</evidence>
<evidence type="ECO:0000256" key="1">
    <source>
        <dbReference type="ARBA" id="ARBA00004370"/>
    </source>
</evidence>
<evidence type="ECO:0000256" key="6">
    <source>
        <dbReference type="ARBA" id="ARBA00023098"/>
    </source>
</evidence>
<comment type="catalytic activity">
    <reaction evidence="14">
        <text>1,2-dibutyryl-sn-glycero-3-phospho-(1D-myo-inositol-5-phosphate) + H2O = 1,2-dibutyryl-sn-glycero-3-phospho-(1D-myo-inositol) + phosphate</text>
        <dbReference type="Rhea" id="RHEA:42584"/>
        <dbReference type="ChEBI" id="CHEBI:15377"/>
        <dbReference type="ChEBI" id="CHEBI:43474"/>
        <dbReference type="ChEBI" id="CHEBI:82605"/>
        <dbReference type="ChEBI" id="CHEBI:82606"/>
    </reaction>
    <physiologicalReaction direction="left-to-right" evidence="14">
        <dbReference type="Rhea" id="RHEA:42585"/>
    </physiologicalReaction>
</comment>
<feature type="domain" description="Tyrosine-protein phosphatase" evidence="18">
    <location>
        <begin position="10"/>
        <end position="161"/>
    </location>
</feature>
<evidence type="ECO:0000256" key="16">
    <source>
        <dbReference type="ARBA" id="ARBA00052780"/>
    </source>
</evidence>
<dbReference type="GO" id="GO:0008654">
    <property type="term" value="P:phospholipid biosynthetic process"/>
    <property type="evidence" value="ECO:0007669"/>
    <property type="project" value="UniProtKB-KW"/>
</dbReference>
<organism evidence="20 21">
    <name type="scientific">Rhynocoris fuscipes</name>
    <dbReference type="NCBI Taxonomy" id="488301"/>
    <lineage>
        <taxon>Eukaryota</taxon>
        <taxon>Metazoa</taxon>
        <taxon>Ecdysozoa</taxon>
        <taxon>Arthropoda</taxon>
        <taxon>Hexapoda</taxon>
        <taxon>Insecta</taxon>
        <taxon>Pterygota</taxon>
        <taxon>Neoptera</taxon>
        <taxon>Paraneoptera</taxon>
        <taxon>Hemiptera</taxon>
        <taxon>Heteroptera</taxon>
        <taxon>Panheteroptera</taxon>
        <taxon>Cimicomorpha</taxon>
        <taxon>Reduviidae</taxon>
        <taxon>Harpactorinae</taxon>
        <taxon>Harpactorini</taxon>
        <taxon>Rhynocoris</taxon>
    </lineage>
</organism>
<dbReference type="GO" id="GO:0008962">
    <property type="term" value="F:phosphatidylglycerophosphatase activity"/>
    <property type="evidence" value="ECO:0007669"/>
    <property type="project" value="UniProtKB-EC"/>
</dbReference>
<comment type="catalytic activity">
    <reaction evidence="15">
        <text>1,2-di-(9Z-octadecenoyl)-sn-glycero-3-phospho-(1'-sn-glycerol-3'-phosphate) + H2O = 1,2-di-(9Z-octadecenoyl)-sn-glycero-3-phospho-(1'-sn-glycerol) + phosphate</text>
        <dbReference type="Rhea" id="RHEA:42304"/>
        <dbReference type="ChEBI" id="CHEBI:15377"/>
        <dbReference type="ChEBI" id="CHEBI:43474"/>
        <dbReference type="ChEBI" id="CHEBI:75163"/>
        <dbReference type="ChEBI" id="CHEBI:78907"/>
    </reaction>
    <physiologicalReaction direction="left-to-right" evidence="15">
        <dbReference type="Rhea" id="RHEA:42305"/>
    </physiologicalReaction>
</comment>
<reference evidence="20 21" key="1">
    <citation type="submission" date="2022-12" db="EMBL/GenBank/DDBJ databases">
        <title>Chromosome-level genome assembly of true bugs.</title>
        <authorList>
            <person name="Ma L."/>
            <person name="Li H."/>
        </authorList>
    </citation>
    <scope>NUCLEOTIDE SEQUENCE [LARGE SCALE GENOMIC DNA]</scope>
    <source>
        <strain evidence="20">Lab_2022b</strain>
    </source>
</reference>
<dbReference type="PANTHER" id="PTHR46712">
    <property type="entry name" value="PHOSPHATIDYLGLYCEROPHOSPHATASE AND PROTEIN-TYROSINE PHOSPHATASE 1"/>
    <property type="match status" value="1"/>
</dbReference>
<dbReference type="InterPro" id="IPR044596">
    <property type="entry name" value="PTPMT1-like"/>
</dbReference>
<evidence type="ECO:0000256" key="7">
    <source>
        <dbReference type="ARBA" id="ARBA00023136"/>
    </source>
</evidence>
<dbReference type="InterPro" id="IPR016130">
    <property type="entry name" value="Tyr_Pase_AS"/>
</dbReference>
<dbReference type="EC" id="3.1.3.27" evidence="11"/>
<keyword evidence="21" id="KW-1185">Reference proteome</keyword>
<dbReference type="PROSITE" id="PS50054">
    <property type="entry name" value="TYR_PHOSPHATASE_DUAL"/>
    <property type="match status" value="1"/>
</dbReference>
<evidence type="ECO:0000256" key="14">
    <source>
        <dbReference type="ARBA" id="ARBA00052505"/>
    </source>
</evidence>
<evidence type="ECO:0000256" key="12">
    <source>
        <dbReference type="ARBA" id="ARBA00050944"/>
    </source>
</evidence>
<dbReference type="InterPro" id="IPR003595">
    <property type="entry name" value="Tyr_Pase_cat"/>
</dbReference>
<dbReference type="GO" id="GO:0005737">
    <property type="term" value="C:cytoplasm"/>
    <property type="evidence" value="ECO:0007669"/>
    <property type="project" value="UniProtKB-ARBA"/>
</dbReference>
<dbReference type="InterPro" id="IPR042165">
    <property type="entry name" value="PTPMT1"/>
</dbReference>
<dbReference type="GO" id="GO:0016020">
    <property type="term" value="C:membrane"/>
    <property type="evidence" value="ECO:0007669"/>
    <property type="project" value="UniProtKB-SubCell"/>
</dbReference>
<comment type="pathway">
    <text evidence="10">Phospholipid metabolism; phosphatidylglycerol biosynthesis; phosphatidylglycerol from CDP-diacylglycerol: step 2/2.</text>
</comment>
<evidence type="ECO:0000256" key="8">
    <source>
        <dbReference type="ARBA" id="ARBA00023209"/>
    </source>
</evidence>
<dbReference type="InterPro" id="IPR000387">
    <property type="entry name" value="Tyr_Pase_dom"/>
</dbReference>
<keyword evidence="8" id="KW-0594">Phospholipid biosynthesis</keyword>
<dbReference type="SUPFAM" id="SSF52799">
    <property type="entry name" value="(Phosphotyrosine protein) phosphatases II"/>
    <property type="match status" value="1"/>
</dbReference>